<dbReference type="EMBL" id="JABSTU010000001">
    <property type="protein sequence ID" value="KAH8039468.1"/>
    <property type="molecule type" value="Genomic_DNA"/>
</dbReference>
<name>A0A9J6EZB3_RHIMP</name>
<evidence type="ECO:0000256" key="1">
    <source>
        <dbReference type="SAM" id="MobiDB-lite"/>
    </source>
</evidence>
<gene>
    <name evidence="2" type="ORF">HPB51_007346</name>
</gene>
<reference evidence="2" key="2">
    <citation type="submission" date="2021-09" db="EMBL/GenBank/DDBJ databases">
        <authorList>
            <person name="Jia N."/>
            <person name="Wang J."/>
            <person name="Shi W."/>
            <person name="Du L."/>
            <person name="Sun Y."/>
            <person name="Zhan W."/>
            <person name="Jiang J."/>
            <person name="Wang Q."/>
            <person name="Zhang B."/>
            <person name="Ji P."/>
            <person name="Sakyi L.B."/>
            <person name="Cui X."/>
            <person name="Yuan T."/>
            <person name="Jiang B."/>
            <person name="Yang W."/>
            <person name="Lam T.T.-Y."/>
            <person name="Chang Q."/>
            <person name="Ding S."/>
            <person name="Wang X."/>
            <person name="Zhu J."/>
            <person name="Ruan X."/>
            <person name="Zhao L."/>
            <person name="Wei J."/>
            <person name="Que T."/>
            <person name="Du C."/>
            <person name="Cheng J."/>
            <person name="Dai P."/>
            <person name="Han X."/>
            <person name="Huang E."/>
            <person name="Gao Y."/>
            <person name="Liu J."/>
            <person name="Shao H."/>
            <person name="Ye R."/>
            <person name="Li L."/>
            <person name="Wei W."/>
            <person name="Wang X."/>
            <person name="Wang C."/>
            <person name="Huo Q."/>
            <person name="Li W."/>
            <person name="Guo W."/>
            <person name="Chen H."/>
            <person name="Chen S."/>
            <person name="Zhou L."/>
            <person name="Zhou L."/>
            <person name="Ni X."/>
            <person name="Tian J."/>
            <person name="Zhou Y."/>
            <person name="Sheng Y."/>
            <person name="Liu T."/>
            <person name="Pan Y."/>
            <person name="Xia L."/>
            <person name="Li J."/>
            <person name="Zhao F."/>
            <person name="Cao W."/>
        </authorList>
    </citation>
    <scope>NUCLEOTIDE SEQUENCE</scope>
    <source>
        <strain evidence="2">Rmic-2018</strain>
        <tissue evidence="2">Larvae</tissue>
    </source>
</reference>
<dbReference type="VEuPathDB" id="VectorBase:LOC119173364"/>
<reference evidence="2" key="1">
    <citation type="journal article" date="2020" name="Cell">
        <title>Large-Scale Comparative Analyses of Tick Genomes Elucidate Their Genetic Diversity and Vector Capacities.</title>
        <authorList>
            <consortium name="Tick Genome and Microbiome Consortium (TIGMIC)"/>
            <person name="Jia N."/>
            <person name="Wang J."/>
            <person name="Shi W."/>
            <person name="Du L."/>
            <person name="Sun Y."/>
            <person name="Zhan W."/>
            <person name="Jiang J.F."/>
            <person name="Wang Q."/>
            <person name="Zhang B."/>
            <person name="Ji P."/>
            <person name="Bell-Sakyi L."/>
            <person name="Cui X.M."/>
            <person name="Yuan T.T."/>
            <person name="Jiang B.G."/>
            <person name="Yang W.F."/>
            <person name="Lam T.T."/>
            <person name="Chang Q.C."/>
            <person name="Ding S.J."/>
            <person name="Wang X.J."/>
            <person name="Zhu J.G."/>
            <person name="Ruan X.D."/>
            <person name="Zhao L."/>
            <person name="Wei J.T."/>
            <person name="Ye R.Z."/>
            <person name="Que T.C."/>
            <person name="Du C.H."/>
            <person name="Zhou Y.H."/>
            <person name="Cheng J.X."/>
            <person name="Dai P.F."/>
            <person name="Guo W.B."/>
            <person name="Han X.H."/>
            <person name="Huang E.J."/>
            <person name="Li L.F."/>
            <person name="Wei W."/>
            <person name="Gao Y.C."/>
            <person name="Liu J.Z."/>
            <person name="Shao H.Z."/>
            <person name="Wang X."/>
            <person name="Wang C.C."/>
            <person name="Yang T.C."/>
            <person name="Huo Q.B."/>
            <person name="Li W."/>
            <person name="Chen H.Y."/>
            <person name="Chen S.E."/>
            <person name="Zhou L.G."/>
            <person name="Ni X.B."/>
            <person name="Tian J.H."/>
            <person name="Sheng Y."/>
            <person name="Liu T."/>
            <person name="Pan Y.S."/>
            <person name="Xia L.Y."/>
            <person name="Li J."/>
            <person name="Zhao F."/>
            <person name="Cao W.C."/>
        </authorList>
    </citation>
    <scope>NUCLEOTIDE SEQUENCE</scope>
    <source>
        <strain evidence="2">Rmic-2018</strain>
    </source>
</reference>
<proteinExistence type="predicted"/>
<dbReference type="Proteomes" id="UP000821866">
    <property type="component" value="Chromosome 1"/>
</dbReference>
<evidence type="ECO:0000313" key="3">
    <source>
        <dbReference type="Proteomes" id="UP000821866"/>
    </source>
</evidence>
<feature type="compositionally biased region" description="Basic and acidic residues" evidence="1">
    <location>
        <begin position="134"/>
        <end position="150"/>
    </location>
</feature>
<feature type="region of interest" description="Disordered" evidence="1">
    <location>
        <begin position="1"/>
        <end position="20"/>
    </location>
</feature>
<feature type="region of interest" description="Disordered" evidence="1">
    <location>
        <begin position="131"/>
        <end position="158"/>
    </location>
</feature>
<evidence type="ECO:0000313" key="2">
    <source>
        <dbReference type="EMBL" id="KAH8039468.1"/>
    </source>
</evidence>
<protein>
    <submittedName>
        <fullName evidence="2">Uncharacterized protein</fullName>
    </submittedName>
</protein>
<organism evidence="2 3">
    <name type="scientific">Rhipicephalus microplus</name>
    <name type="common">Cattle tick</name>
    <name type="synonym">Boophilus microplus</name>
    <dbReference type="NCBI Taxonomy" id="6941"/>
    <lineage>
        <taxon>Eukaryota</taxon>
        <taxon>Metazoa</taxon>
        <taxon>Ecdysozoa</taxon>
        <taxon>Arthropoda</taxon>
        <taxon>Chelicerata</taxon>
        <taxon>Arachnida</taxon>
        <taxon>Acari</taxon>
        <taxon>Parasitiformes</taxon>
        <taxon>Ixodida</taxon>
        <taxon>Ixodoidea</taxon>
        <taxon>Ixodidae</taxon>
        <taxon>Rhipicephalinae</taxon>
        <taxon>Rhipicephalus</taxon>
        <taxon>Boophilus</taxon>
    </lineage>
</organism>
<feature type="compositionally biased region" description="Acidic residues" evidence="1">
    <location>
        <begin position="1"/>
        <end position="12"/>
    </location>
</feature>
<keyword evidence="3" id="KW-1185">Reference proteome</keyword>
<dbReference type="AlphaFoldDB" id="A0A9J6EZB3"/>
<sequence>MCERMDEQEENLEALKEKNENQQQVIEDLNSRLAKIQTDYDFLSEESQIIKSDAADQQRLVSSLEEQCKQLQAQKLALEEELGTVRLAASGGSSQVEELNSRLQEKERRVAAPSFARNLLVESLEAQVRTLSQEGDKARQEVAQLTERHQAAGRAHHG</sequence>
<accession>A0A9J6EZB3</accession>
<comment type="caution">
    <text evidence="2">The sequence shown here is derived from an EMBL/GenBank/DDBJ whole genome shotgun (WGS) entry which is preliminary data.</text>
</comment>